<gene>
    <name evidence="1" type="ORF">LIER_16207</name>
</gene>
<sequence>MLAKTQLTYTIYLTFHQAYTDLSSVKAMEEESNALLHKKTVNLVRLFATWGCSMFQGLGCSPIKAVRELGSERRETVR</sequence>
<evidence type="ECO:0000313" key="1">
    <source>
        <dbReference type="EMBL" id="GAA0159437.1"/>
    </source>
</evidence>
<dbReference type="AlphaFoldDB" id="A0AAV3Q8D0"/>
<reference evidence="1 2" key="1">
    <citation type="submission" date="2024-01" db="EMBL/GenBank/DDBJ databases">
        <title>The complete chloroplast genome sequence of Lithospermum erythrorhizon: insights into the phylogenetic relationship among Boraginaceae species and the maternal lineages of purple gromwells.</title>
        <authorList>
            <person name="Okada T."/>
            <person name="Watanabe K."/>
        </authorList>
    </citation>
    <scope>NUCLEOTIDE SEQUENCE [LARGE SCALE GENOMIC DNA]</scope>
</reference>
<proteinExistence type="predicted"/>
<organism evidence="1 2">
    <name type="scientific">Lithospermum erythrorhizon</name>
    <name type="common">Purple gromwell</name>
    <name type="synonym">Lithospermum officinale var. erythrorhizon</name>
    <dbReference type="NCBI Taxonomy" id="34254"/>
    <lineage>
        <taxon>Eukaryota</taxon>
        <taxon>Viridiplantae</taxon>
        <taxon>Streptophyta</taxon>
        <taxon>Embryophyta</taxon>
        <taxon>Tracheophyta</taxon>
        <taxon>Spermatophyta</taxon>
        <taxon>Magnoliopsida</taxon>
        <taxon>eudicotyledons</taxon>
        <taxon>Gunneridae</taxon>
        <taxon>Pentapetalae</taxon>
        <taxon>asterids</taxon>
        <taxon>lamiids</taxon>
        <taxon>Boraginales</taxon>
        <taxon>Boraginaceae</taxon>
        <taxon>Boraginoideae</taxon>
        <taxon>Lithospermeae</taxon>
        <taxon>Lithospermum</taxon>
    </lineage>
</organism>
<protein>
    <submittedName>
        <fullName evidence="1">Uncharacterized protein</fullName>
    </submittedName>
</protein>
<evidence type="ECO:0000313" key="2">
    <source>
        <dbReference type="Proteomes" id="UP001454036"/>
    </source>
</evidence>
<comment type="caution">
    <text evidence="1">The sequence shown here is derived from an EMBL/GenBank/DDBJ whole genome shotgun (WGS) entry which is preliminary data.</text>
</comment>
<accession>A0AAV3Q8D0</accession>
<dbReference type="Proteomes" id="UP001454036">
    <property type="component" value="Unassembled WGS sequence"/>
</dbReference>
<keyword evidence="2" id="KW-1185">Reference proteome</keyword>
<dbReference type="EMBL" id="BAABME010003600">
    <property type="protein sequence ID" value="GAA0159437.1"/>
    <property type="molecule type" value="Genomic_DNA"/>
</dbReference>
<name>A0AAV3Q8D0_LITER</name>